<dbReference type="Pfam" id="PF02743">
    <property type="entry name" value="dCache_1"/>
    <property type="match status" value="1"/>
</dbReference>
<dbReference type="Pfam" id="PF00990">
    <property type="entry name" value="GGDEF"/>
    <property type="match status" value="1"/>
</dbReference>
<reference key="1">
    <citation type="submission" date="2010-11" db="EMBL/GenBank/DDBJ databases">
        <title>The complete genome of chromosome of Calditerrivibrio nitroreducens DSM 19672.</title>
        <authorList>
            <consortium name="US DOE Joint Genome Institute (JGI-PGF)"/>
            <person name="Lucas S."/>
            <person name="Copeland A."/>
            <person name="Lapidus A."/>
            <person name="Bruce D."/>
            <person name="Goodwin L."/>
            <person name="Pitluck S."/>
            <person name="Kyrpides N."/>
            <person name="Mavromatis K."/>
            <person name="Ivanova N."/>
            <person name="Mikhailova N."/>
            <person name="Zeytun A."/>
            <person name="Brettin T."/>
            <person name="Detter J.C."/>
            <person name="Tapia R."/>
            <person name="Han C."/>
            <person name="Land M."/>
            <person name="Hauser L."/>
            <person name="Markowitz V."/>
            <person name="Cheng J.-F."/>
            <person name="Hugenholtz P."/>
            <person name="Woyke T."/>
            <person name="Wu D."/>
            <person name="Spring S."/>
            <person name="Schroeder M."/>
            <person name="Brambilla E."/>
            <person name="Klenk H.-P."/>
            <person name="Eisen J.A."/>
        </authorList>
    </citation>
    <scope>NUCLEOTIDE SEQUENCE [LARGE SCALE GENOMIC DNA]</scope>
    <source>
        <strain>DSM 19672</strain>
    </source>
</reference>
<proteinExistence type="predicted"/>
<evidence type="ECO:0000256" key="7">
    <source>
        <dbReference type="ARBA" id="ARBA00034247"/>
    </source>
</evidence>
<dbReference type="PANTHER" id="PTHR45138">
    <property type="entry name" value="REGULATORY COMPONENTS OF SENSORY TRANSDUCTION SYSTEM"/>
    <property type="match status" value="1"/>
</dbReference>
<dbReference type="CDD" id="cd18773">
    <property type="entry name" value="PDC1_HK_sensor"/>
    <property type="match status" value="1"/>
</dbReference>
<dbReference type="InterPro" id="IPR050469">
    <property type="entry name" value="Diguanylate_Cyclase"/>
</dbReference>
<dbReference type="Gene3D" id="3.30.450.20">
    <property type="entry name" value="PAS domain"/>
    <property type="match status" value="2"/>
</dbReference>
<name>E4TG94_CALNY</name>
<keyword evidence="11" id="KW-1185">Reference proteome</keyword>
<evidence type="ECO:0000256" key="2">
    <source>
        <dbReference type="ARBA" id="ARBA00012528"/>
    </source>
</evidence>
<feature type="transmembrane region" description="Helical" evidence="8">
    <location>
        <begin position="247"/>
        <end position="265"/>
    </location>
</feature>
<keyword evidence="3" id="KW-1003">Cell membrane</keyword>
<keyword evidence="6 8" id="KW-0472">Membrane</keyword>
<dbReference type="Gene3D" id="3.30.70.270">
    <property type="match status" value="1"/>
</dbReference>
<dbReference type="InterPro" id="IPR000160">
    <property type="entry name" value="GGDEF_dom"/>
</dbReference>
<evidence type="ECO:0000313" key="10">
    <source>
        <dbReference type="EMBL" id="ADR19681.1"/>
    </source>
</evidence>
<evidence type="ECO:0000256" key="3">
    <source>
        <dbReference type="ARBA" id="ARBA00022475"/>
    </source>
</evidence>
<dbReference type="GO" id="GO:0052621">
    <property type="term" value="F:diguanylate cyclase activity"/>
    <property type="evidence" value="ECO:0007669"/>
    <property type="project" value="UniProtKB-EC"/>
</dbReference>
<accession>E4TG94</accession>
<gene>
    <name evidence="10" type="ordered locus">Calni_1776</name>
</gene>
<dbReference type="KEGG" id="cni:Calni_1776"/>
<dbReference type="PANTHER" id="PTHR45138:SF9">
    <property type="entry name" value="DIGUANYLATE CYCLASE DGCM-RELATED"/>
    <property type="match status" value="1"/>
</dbReference>
<dbReference type="GO" id="GO:0005886">
    <property type="term" value="C:plasma membrane"/>
    <property type="evidence" value="ECO:0007669"/>
    <property type="project" value="UniProtKB-SubCell"/>
</dbReference>
<keyword evidence="5 8" id="KW-1133">Transmembrane helix</keyword>
<organism evidence="10 11">
    <name type="scientific">Calditerrivibrio nitroreducens (strain DSM 19672 / NBRC 101217 / Yu37-1)</name>
    <dbReference type="NCBI Taxonomy" id="768670"/>
    <lineage>
        <taxon>Bacteria</taxon>
        <taxon>Pseudomonadati</taxon>
        <taxon>Deferribacterota</taxon>
        <taxon>Deferribacteres</taxon>
        <taxon>Deferribacterales</taxon>
        <taxon>Calditerrivibrionaceae</taxon>
    </lineage>
</organism>
<dbReference type="SMART" id="SM00267">
    <property type="entry name" value="GGDEF"/>
    <property type="match status" value="1"/>
</dbReference>
<dbReference type="InterPro" id="IPR033479">
    <property type="entry name" value="dCache_1"/>
</dbReference>
<dbReference type="NCBIfam" id="TIGR00254">
    <property type="entry name" value="GGDEF"/>
    <property type="match status" value="1"/>
</dbReference>
<dbReference type="HOGENOM" id="CLU_000445_134_7_0"/>
<dbReference type="eggNOG" id="COG3706">
    <property type="taxonomic scope" value="Bacteria"/>
</dbReference>
<dbReference type="EC" id="2.7.7.65" evidence="2"/>
<reference evidence="10 11" key="2">
    <citation type="journal article" date="2011" name="Stand. Genomic Sci.">
        <title>Complete genome sequence of Calditerrivibrio nitroreducens type strain (Yu37-1).</title>
        <authorList>
            <person name="Pitluck S."/>
            <person name="Sikorski J."/>
            <person name="Zeytun A."/>
            <person name="Lapidus A."/>
            <person name="Nolan M."/>
            <person name="Lucas S."/>
            <person name="Hammon N."/>
            <person name="Deshpande S."/>
            <person name="Cheng J.F."/>
            <person name="Tapia R."/>
            <person name="Han C."/>
            <person name="Goodwin L."/>
            <person name="Liolios K."/>
            <person name="Pagani I."/>
            <person name="Ivanova N."/>
            <person name="Mavromatis K."/>
            <person name="Pati A."/>
            <person name="Chen A."/>
            <person name="Palaniappan K."/>
            <person name="Hauser L."/>
            <person name="Chang Y.J."/>
            <person name="Jeffries C.D."/>
            <person name="Detter J.C."/>
            <person name="Brambilla E."/>
            <person name="Djao O.D."/>
            <person name="Rohde M."/>
            <person name="Spring S."/>
            <person name="Goker M."/>
            <person name="Woyke T."/>
            <person name="Bristow J."/>
            <person name="Eisen J.A."/>
            <person name="Markowitz V."/>
            <person name="Hugenholtz P."/>
            <person name="Kyrpides N.C."/>
            <person name="Klenk H.P."/>
            <person name="Land M."/>
        </authorList>
    </citation>
    <scope>NUCLEOTIDE SEQUENCE [LARGE SCALE GENOMIC DNA]</scope>
    <source>
        <strain evidence="11">DSM 19672 / NBRC 101217 / Yu37-1</strain>
    </source>
</reference>
<comment type="catalytic activity">
    <reaction evidence="7">
        <text>2 GTP = 3',3'-c-di-GMP + 2 diphosphate</text>
        <dbReference type="Rhea" id="RHEA:24898"/>
        <dbReference type="ChEBI" id="CHEBI:33019"/>
        <dbReference type="ChEBI" id="CHEBI:37565"/>
        <dbReference type="ChEBI" id="CHEBI:58805"/>
        <dbReference type="EC" id="2.7.7.65"/>
    </reaction>
</comment>
<evidence type="ECO:0000256" key="6">
    <source>
        <dbReference type="ARBA" id="ARBA00023136"/>
    </source>
</evidence>
<evidence type="ECO:0000313" key="11">
    <source>
        <dbReference type="Proteomes" id="UP000007039"/>
    </source>
</evidence>
<dbReference type="CDD" id="cd01949">
    <property type="entry name" value="GGDEF"/>
    <property type="match status" value="1"/>
</dbReference>
<comment type="subcellular location">
    <subcellularLocation>
        <location evidence="1">Cell membrane</location>
        <topology evidence="1">Multi-pass membrane protein</topology>
    </subcellularLocation>
</comment>
<dbReference type="STRING" id="768670.Calni_1776"/>
<evidence type="ECO:0000256" key="5">
    <source>
        <dbReference type="ARBA" id="ARBA00022989"/>
    </source>
</evidence>
<dbReference type="Proteomes" id="UP000007039">
    <property type="component" value="Chromosome"/>
</dbReference>
<dbReference type="PROSITE" id="PS50887">
    <property type="entry name" value="GGDEF"/>
    <property type="match status" value="1"/>
</dbReference>
<dbReference type="RefSeq" id="WP_013451891.1">
    <property type="nucleotide sequence ID" value="NC_014758.1"/>
</dbReference>
<evidence type="ECO:0000256" key="1">
    <source>
        <dbReference type="ARBA" id="ARBA00004651"/>
    </source>
</evidence>
<dbReference type="FunFam" id="3.30.70.270:FF:000001">
    <property type="entry name" value="Diguanylate cyclase domain protein"/>
    <property type="match status" value="1"/>
</dbReference>
<dbReference type="AlphaFoldDB" id="E4TG94"/>
<dbReference type="InterPro" id="IPR029151">
    <property type="entry name" value="Sensor-like_sf"/>
</dbReference>
<sequence length="495" mass="57250">MEYTEITIKVDSYLTQKNLSYKYLIEGYFTKMHNYIRILASDSHVKNLFSNKDNKKYVLNLLLNFENSDRDINYIYIGHPDGSLVINNYEPPDGFNSTVRPWDKIALKNNPEISEGLPYQEIKTKEWLVSLSKVLIDDHNNVSGVIAIDTSLQRLINILNNKNDTLFESQNTFVITNNGDIIIHKDTEMLRKNFYEICKTASVNSRSEYTFKNLKKIYVVNDINTVHWRVITEIDKSELVFHILKRFALAIIIVISCTILIGLILSKILGERIIRPILNLKKRTQLILDRETITSDYLYPNNEIGQIAKDLENITLDAIYLKNKELHDLNDKLKALSETDQLTGLYNRRKLEMHLHHEFTRYLRYRGVFSIILFDVDNFKSINDNYGHSTGDFVLKELSTLLKKHLRESDLPARWGGEEFLILCPETNGQNALIIAEKIRKIVSEYDFGIDRAVTISLGIAEIDENTPNIDSLLVKADKNLYKAKNSGKNCTVFQ</sequence>
<evidence type="ECO:0000259" key="9">
    <source>
        <dbReference type="PROSITE" id="PS50887"/>
    </source>
</evidence>
<dbReference type="Gene3D" id="6.10.340.10">
    <property type="match status" value="1"/>
</dbReference>
<evidence type="ECO:0000256" key="8">
    <source>
        <dbReference type="SAM" id="Phobius"/>
    </source>
</evidence>
<evidence type="ECO:0000256" key="4">
    <source>
        <dbReference type="ARBA" id="ARBA00022692"/>
    </source>
</evidence>
<keyword evidence="4 8" id="KW-0812">Transmembrane</keyword>
<dbReference type="EMBL" id="CP002347">
    <property type="protein sequence ID" value="ADR19681.1"/>
    <property type="molecule type" value="Genomic_DNA"/>
</dbReference>
<dbReference type="InterPro" id="IPR043128">
    <property type="entry name" value="Rev_trsase/Diguanyl_cyclase"/>
</dbReference>
<dbReference type="OrthoDB" id="5457582at2"/>
<feature type="domain" description="GGDEF" evidence="9">
    <location>
        <begin position="367"/>
        <end position="495"/>
    </location>
</feature>
<dbReference type="SUPFAM" id="SSF103190">
    <property type="entry name" value="Sensory domain-like"/>
    <property type="match status" value="1"/>
</dbReference>
<dbReference type="InterPro" id="IPR029787">
    <property type="entry name" value="Nucleotide_cyclase"/>
</dbReference>
<dbReference type="SUPFAM" id="SSF55073">
    <property type="entry name" value="Nucleotide cyclase"/>
    <property type="match status" value="1"/>
</dbReference>
<protein>
    <recommendedName>
        <fullName evidence="2">diguanylate cyclase</fullName>
        <ecNumber evidence="2">2.7.7.65</ecNumber>
    </recommendedName>
</protein>